<dbReference type="CDD" id="cd00093">
    <property type="entry name" value="HTH_XRE"/>
    <property type="match status" value="1"/>
</dbReference>
<dbReference type="RefSeq" id="WP_099479837.1">
    <property type="nucleotide sequence ID" value="NZ_CP016809.1"/>
</dbReference>
<dbReference type="EMBL" id="CP016809">
    <property type="protein sequence ID" value="ANY75960.1"/>
    <property type="molecule type" value="Genomic_DNA"/>
</dbReference>
<dbReference type="InterPro" id="IPR001387">
    <property type="entry name" value="Cro/C1-type_HTH"/>
</dbReference>
<protein>
    <recommendedName>
        <fullName evidence="2">HTH cro/C1-type domain-containing protein</fullName>
    </recommendedName>
</protein>
<accession>A0A1B2E7K7</accession>
<organism evidence="1">
    <name type="scientific">Paenibacillus ihbetae</name>
    <dbReference type="NCBI Taxonomy" id="1870820"/>
    <lineage>
        <taxon>Bacteria</taxon>
        <taxon>Bacillati</taxon>
        <taxon>Bacillota</taxon>
        <taxon>Bacilli</taxon>
        <taxon>Bacillales</taxon>
        <taxon>Paenibacillaceae</taxon>
        <taxon>Paenibacillus</taxon>
    </lineage>
</organism>
<dbReference type="AlphaFoldDB" id="A0A1B2E7K7"/>
<name>A0A1B2E7K7_9BACL</name>
<dbReference type="SUPFAM" id="SSF47413">
    <property type="entry name" value="lambda repressor-like DNA-binding domains"/>
    <property type="match status" value="1"/>
</dbReference>
<evidence type="ECO:0008006" key="2">
    <source>
        <dbReference type="Google" id="ProtNLM"/>
    </source>
</evidence>
<sequence length="65" mass="7632">MDILKEYYRARRLKGRIRITEIALAIGCTVGQISNWENDRGYMSKEKILMYMNYIDTKEKGGVVK</sequence>
<dbReference type="Gene3D" id="1.10.260.40">
    <property type="entry name" value="lambda repressor-like DNA-binding domains"/>
    <property type="match status" value="1"/>
</dbReference>
<dbReference type="GO" id="GO:0003677">
    <property type="term" value="F:DNA binding"/>
    <property type="evidence" value="ECO:0007669"/>
    <property type="project" value="InterPro"/>
</dbReference>
<dbReference type="InterPro" id="IPR010982">
    <property type="entry name" value="Lambda_DNA-bd_dom_sf"/>
</dbReference>
<evidence type="ECO:0000313" key="1">
    <source>
        <dbReference type="EMBL" id="ANY75960.1"/>
    </source>
</evidence>
<proteinExistence type="predicted"/>
<gene>
    <name evidence="1" type="ORF">BBD41_27175</name>
</gene>
<dbReference type="KEGG" id="pib:BBD41_27175"/>
<reference evidence="1" key="1">
    <citation type="submission" date="2016-08" db="EMBL/GenBank/DDBJ databases">
        <title>Complete Genome Seqeunce of Paenibacillus sp. nov. IHBB 9852 from high altitute lake of Indian trans-Himalayas.</title>
        <authorList>
            <person name="Kiran S."/>
            <person name="Swarnkar M.K."/>
            <person name="Rana A."/>
            <person name="Tewari R."/>
            <person name="Gulati A."/>
        </authorList>
    </citation>
    <scope>NUCLEOTIDE SEQUENCE [LARGE SCALE GENOMIC DNA]</scope>
    <source>
        <strain evidence="1">IHBB 9852</strain>
    </source>
</reference>